<feature type="transmembrane region" description="Helical" evidence="1">
    <location>
        <begin position="253"/>
        <end position="276"/>
    </location>
</feature>
<feature type="transmembrane region" description="Helical" evidence="1">
    <location>
        <begin position="221"/>
        <end position="241"/>
    </location>
</feature>
<evidence type="ECO:0000313" key="2">
    <source>
        <dbReference type="EMBL" id="KIM39003.1"/>
    </source>
</evidence>
<dbReference type="OrthoDB" id="72269at2759"/>
<keyword evidence="1" id="KW-1133">Transmembrane helix</keyword>
<feature type="transmembrane region" description="Helical" evidence="1">
    <location>
        <begin position="196"/>
        <end position="214"/>
    </location>
</feature>
<feature type="transmembrane region" description="Helical" evidence="1">
    <location>
        <begin position="312"/>
        <end position="331"/>
    </location>
</feature>
<dbReference type="Proteomes" id="UP000053424">
    <property type="component" value="Unassembled WGS sequence"/>
</dbReference>
<feature type="transmembrane region" description="Helical" evidence="1">
    <location>
        <begin position="71"/>
        <end position="92"/>
    </location>
</feature>
<reference evidence="3" key="2">
    <citation type="submission" date="2015-01" db="EMBL/GenBank/DDBJ databases">
        <title>Evolutionary Origins and Diversification of the Mycorrhizal Mutualists.</title>
        <authorList>
            <consortium name="DOE Joint Genome Institute"/>
            <consortium name="Mycorrhizal Genomics Consortium"/>
            <person name="Kohler A."/>
            <person name="Kuo A."/>
            <person name="Nagy L.G."/>
            <person name="Floudas D."/>
            <person name="Copeland A."/>
            <person name="Barry K.W."/>
            <person name="Cichocki N."/>
            <person name="Veneault-Fourrey C."/>
            <person name="LaButti K."/>
            <person name="Lindquist E.A."/>
            <person name="Lipzen A."/>
            <person name="Lundell T."/>
            <person name="Morin E."/>
            <person name="Murat C."/>
            <person name="Riley R."/>
            <person name="Ohm R."/>
            <person name="Sun H."/>
            <person name="Tunlid A."/>
            <person name="Henrissat B."/>
            <person name="Grigoriev I.V."/>
            <person name="Hibbett D.S."/>
            <person name="Martin F."/>
        </authorList>
    </citation>
    <scope>NUCLEOTIDE SEQUENCE [LARGE SCALE GENOMIC DNA]</scope>
    <source>
        <strain evidence="3">h7</strain>
    </source>
</reference>
<name>A0A0C2XMT2_HEBCY</name>
<dbReference type="PROSITE" id="PS51257">
    <property type="entry name" value="PROKAR_LIPOPROTEIN"/>
    <property type="match status" value="1"/>
</dbReference>
<feature type="transmembrane region" description="Helical" evidence="1">
    <location>
        <begin position="337"/>
        <end position="359"/>
    </location>
</feature>
<protein>
    <submittedName>
        <fullName evidence="2">Uncharacterized protein</fullName>
    </submittedName>
</protein>
<dbReference type="AlphaFoldDB" id="A0A0C2XMT2"/>
<evidence type="ECO:0000313" key="3">
    <source>
        <dbReference type="Proteomes" id="UP000053424"/>
    </source>
</evidence>
<keyword evidence="1" id="KW-0472">Membrane</keyword>
<dbReference type="STRING" id="686832.A0A0C2XMT2"/>
<keyword evidence="3" id="KW-1185">Reference proteome</keyword>
<gene>
    <name evidence="2" type="ORF">M413DRAFT_447365</name>
</gene>
<feature type="transmembrane region" description="Helical" evidence="1">
    <location>
        <begin position="136"/>
        <end position="157"/>
    </location>
</feature>
<sequence>MSTRHTISSFVLPLIIFPILLALGCRYMYAEHIAAGMSESIQALCPPPSLQSRNLTPPFILASSKIYHRSYTFVPSVDHAICHLIAYFHLLLDSPFHAPRKFPSYLLATGLPLIIIPHIEAYRYRGKQYWLLRSPTFWLMMAQSVTLGITYAMYWPVLIISRAGSSEAEESNRRTNSETKNSEKIAKLIGPLQAEGLVFGLAIGFALPSVAMVLQNDPLVTWIWQFYPVYVALAQVVYISLRTTDRPHRQNVIRAFYIACFLIASISHILFVLPLFQQIDWKMQLSELLIPLRPSTGAHPSRRAHSFLKWDYALGFGSISVGLLWSAGNFGQVLAMLLWYAIAIPAFGAGGAVMGILAWRDL</sequence>
<reference evidence="2 3" key="1">
    <citation type="submission" date="2014-04" db="EMBL/GenBank/DDBJ databases">
        <authorList>
            <consortium name="DOE Joint Genome Institute"/>
            <person name="Kuo A."/>
            <person name="Gay G."/>
            <person name="Dore J."/>
            <person name="Kohler A."/>
            <person name="Nagy L.G."/>
            <person name="Floudas D."/>
            <person name="Copeland A."/>
            <person name="Barry K.W."/>
            <person name="Cichocki N."/>
            <person name="Veneault-Fourrey C."/>
            <person name="LaButti K."/>
            <person name="Lindquist E.A."/>
            <person name="Lipzen A."/>
            <person name="Lundell T."/>
            <person name="Morin E."/>
            <person name="Murat C."/>
            <person name="Sun H."/>
            <person name="Tunlid A."/>
            <person name="Henrissat B."/>
            <person name="Grigoriev I.V."/>
            <person name="Hibbett D.S."/>
            <person name="Martin F."/>
            <person name="Nordberg H.P."/>
            <person name="Cantor M.N."/>
            <person name="Hua S.X."/>
        </authorList>
    </citation>
    <scope>NUCLEOTIDE SEQUENCE [LARGE SCALE GENOMIC DNA]</scope>
    <source>
        <strain evidence="3">h7</strain>
    </source>
</reference>
<dbReference type="EMBL" id="KN831787">
    <property type="protein sequence ID" value="KIM39003.1"/>
    <property type="molecule type" value="Genomic_DNA"/>
</dbReference>
<keyword evidence="1" id="KW-0812">Transmembrane</keyword>
<proteinExistence type="predicted"/>
<feature type="transmembrane region" description="Helical" evidence="1">
    <location>
        <begin position="104"/>
        <end position="124"/>
    </location>
</feature>
<organism evidence="2 3">
    <name type="scientific">Hebeloma cylindrosporum</name>
    <dbReference type="NCBI Taxonomy" id="76867"/>
    <lineage>
        <taxon>Eukaryota</taxon>
        <taxon>Fungi</taxon>
        <taxon>Dikarya</taxon>
        <taxon>Basidiomycota</taxon>
        <taxon>Agaricomycotina</taxon>
        <taxon>Agaricomycetes</taxon>
        <taxon>Agaricomycetidae</taxon>
        <taxon>Agaricales</taxon>
        <taxon>Agaricineae</taxon>
        <taxon>Hymenogastraceae</taxon>
        <taxon>Hebeloma</taxon>
    </lineage>
</organism>
<dbReference type="HOGENOM" id="CLU_051717_1_0_1"/>
<evidence type="ECO:0000256" key="1">
    <source>
        <dbReference type="SAM" id="Phobius"/>
    </source>
</evidence>
<feature type="transmembrane region" description="Helical" evidence="1">
    <location>
        <begin position="6"/>
        <end position="29"/>
    </location>
</feature>
<accession>A0A0C2XMT2</accession>